<keyword evidence="8 9" id="KW-0711">Selenium</keyword>
<dbReference type="SUPFAM" id="SSF55326">
    <property type="entry name" value="PurM N-terminal domain-like"/>
    <property type="match status" value="1"/>
</dbReference>
<comment type="function">
    <text evidence="9">Synthesizes selenophosphate from selenide and ATP.</text>
</comment>
<evidence type="ECO:0000259" key="11">
    <source>
        <dbReference type="Pfam" id="PF02769"/>
    </source>
</evidence>
<dbReference type="InterPro" id="IPR010918">
    <property type="entry name" value="PurM-like_C_dom"/>
</dbReference>
<evidence type="ECO:0000256" key="2">
    <source>
        <dbReference type="ARBA" id="ARBA00022679"/>
    </source>
</evidence>
<protein>
    <recommendedName>
        <fullName evidence="9">Selenide, water dikinase</fullName>
        <ecNumber evidence="9">2.7.9.3</ecNumber>
    </recommendedName>
    <alternativeName>
        <fullName evidence="9">Selenium donor protein</fullName>
    </alternativeName>
    <alternativeName>
        <fullName evidence="9">Selenophosphate synthase</fullName>
    </alternativeName>
</protein>
<feature type="binding site" description="in other chain" evidence="9">
    <location>
        <begin position="49"/>
        <end position="51"/>
    </location>
    <ligand>
        <name>ATP</name>
        <dbReference type="ChEBI" id="CHEBI:30616"/>
        <note>ligand shared between dimeric partners</note>
    </ligand>
</feature>
<dbReference type="FunFam" id="3.30.1330.10:FF:000003">
    <property type="entry name" value="Selenide, water dikinase"/>
    <property type="match status" value="1"/>
</dbReference>
<keyword evidence="4 9" id="KW-0547">Nucleotide-binding</keyword>
<evidence type="ECO:0000256" key="6">
    <source>
        <dbReference type="ARBA" id="ARBA00022840"/>
    </source>
</evidence>
<organism evidence="12 13">
    <name type="scientific">Microvenator marinus</name>
    <dbReference type="NCBI Taxonomy" id="2600177"/>
    <lineage>
        <taxon>Bacteria</taxon>
        <taxon>Deltaproteobacteria</taxon>
        <taxon>Bradymonadales</taxon>
        <taxon>Microvenatoraceae</taxon>
        <taxon>Microvenator</taxon>
    </lineage>
</organism>
<dbReference type="PANTHER" id="PTHR10256:SF0">
    <property type="entry name" value="INACTIVE SELENIDE, WATER DIKINASE-LIKE PROTEIN-RELATED"/>
    <property type="match status" value="1"/>
</dbReference>
<evidence type="ECO:0000256" key="9">
    <source>
        <dbReference type="HAMAP-Rule" id="MF_00625"/>
    </source>
</evidence>
<feature type="active site" evidence="9">
    <location>
        <position position="17"/>
    </location>
</feature>
<keyword evidence="2 9" id="KW-0808">Transferase</keyword>
<accession>A0A5B8XND1</accession>
<keyword evidence="6 9" id="KW-0067">ATP-binding</keyword>
<dbReference type="InterPro" id="IPR036676">
    <property type="entry name" value="PurM-like_C_sf"/>
</dbReference>
<dbReference type="Proteomes" id="UP000321595">
    <property type="component" value="Chromosome"/>
</dbReference>
<feature type="binding site" evidence="9">
    <location>
        <position position="92"/>
    </location>
    <ligand>
        <name>Mg(2+)</name>
        <dbReference type="ChEBI" id="CHEBI:18420"/>
    </ligand>
</feature>
<dbReference type="EC" id="2.7.9.3" evidence="9"/>
<feature type="binding site" evidence="9">
    <location>
        <position position="52"/>
    </location>
    <ligand>
        <name>Mg(2+)</name>
        <dbReference type="ChEBI" id="CHEBI:18420"/>
    </ligand>
</feature>
<feature type="site" description="Important for catalytic activity" evidence="9">
    <location>
        <position position="20"/>
    </location>
</feature>
<feature type="binding site" description="in other chain" evidence="9">
    <location>
        <position position="92"/>
    </location>
    <ligand>
        <name>ATP</name>
        <dbReference type="ChEBI" id="CHEBI:30616"/>
        <note>ligand shared between dimeric partners</note>
    </ligand>
</feature>
<keyword evidence="5 9" id="KW-0418">Kinase</keyword>
<dbReference type="EMBL" id="CP042467">
    <property type="protein sequence ID" value="QED26711.1"/>
    <property type="molecule type" value="Genomic_DNA"/>
</dbReference>
<dbReference type="InterPro" id="IPR036921">
    <property type="entry name" value="PurM-like_N_sf"/>
</dbReference>
<evidence type="ECO:0000256" key="7">
    <source>
        <dbReference type="ARBA" id="ARBA00022842"/>
    </source>
</evidence>
<evidence type="ECO:0000313" key="13">
    <source>
        <dbReference type="Proteomes" id="UP000321595"/>
    </source>
</evidence>
<dbReference type="Gene3D" id="3.90.650.10">
    <property type="entry name" value="PurM-like C-terminal domain"/>
    <property type="match status" value="1"/>
</dbReference>
<dbReference type="NCBIfam" id="NF002098">
    <property type="entry name" value="PRK00943.1"/>
    <property type="match status" value="1"/>
</dbReference>
<dbReference type="GO" id="GO:0005737">
    <property type="term" value="C:cytoplasm"/>
    <property type="evidence" value="ECO:0007669"/>
    <property type="project" value="TreeGrafter"/>
</dbReference>
<feature type="binding site" evidence="9">
    <location>
        <position position="228"/>
    </location>
    <ligand>
        <name>Mg(2+)</name>
        <dbReference type="ChEBI" id="CHEBI:18420"/>
    </ligand>
</feature>
<reference evidence="12 13" key="1">
    <citation type="submission" date="2019-08" db="EMBL/GenBank/DDBJ databases">
        <authorList>
            <person name="Liang Q."/>
        </authorList>
    </citation>
    <scope>NUCLEOTIDE SEQUENCE [LARGE SCALE GENOMIC DNA]</scope>
    <source>
        <strain evidence="12 13">V1718</strain>
    </source>
</reference>
<evidence type="ECO:0000256" key="3">
    <source>
        <dbReference type="ARBA" id="ARBA00022723"/>
    </source>
</evidence>
<dbReference type="HAMAP" id="MF_00625">
    <property type="entry name" value="SelD"/>
    <property type="match status" value="1"/>
</dbReference>
<dbReference type="InterPro" id="IPR004536">
    <property type="entry name" value="SPS/SelD"/>
</dbReference>
<dbReference type="Pfam" id="PF00586">
    <property type="entry name" value="AIRS"/>
    <property type="match status" value="1"/>
</dbReference>
<dbReference type="GO" id="GO:0004756">
    <property type="term" value="F:selenide, water dikinase activity"/>
    <property type="evidence" value="ECO:0007669"/>
    <property type="project" value="UniProtKB-UniRule"/>
</dbReference>
<sequence>MNSTKVRLTQYSHGAGCGCKLSPAVLDQILANRTTTPDAMSRLLVGNSSRDDAGALDLEDGRVLLSTTDFFMPIVDDPYEFGRIASANAISDIYAMGGSPVMAIAILGWPIDKLGPEIAGEVMEGSRSICAEAGVALAGGHSIDSPEPIFGLAVNGLVARQNLKQNDAARAGDRLYLTKPLGVGILTTAEKKGILREADIGLAAASMMRLNKVGAALGHVAGVHAMTDVTGFGLLGHLSEMCVGSSLNAVVELDKIRTLTDLEGYLDQGSVPGGTGRNWASYGDKVGSISERAKSLLADPQTSGGLLVSVAESAQSEVEAILKEHGLEAHLSPIGHLSDRGAQGHYIEIR</sequence>
<dbReference type="RefSeq" id="WP_146958383.1">
    <property type="nucleotide sequence ID" value="NZ_CP042467.1"/>
</dbReference>
<comment type="subunit">
    <text evidence="9">Homodimer.</text>
</comment>
<dbReference type="FunFam" id="3.90.650.10:FF:000004">
    <property type="entry name" value="Selenide, water dikinase"/>
    <property type="match status" value="1"/>
</dbReference>
<keyword evidence="13" id="KW-1185">Reference proteome</keyword>
<evidence type="ECO:0000256" key="1">
    <source>
        <dbReference type="ARBA" id="ARBA00008026"/>
    </source>
</evidence>
<dbReference type="Gene3D" id="3.30.1330.10">
    <property type="entry name" value="PurM-like, N-terminal domain"/>
    <property type="match status" value="1"/>
</dbReference>
<feature type="binding site" evidence="9">
    <location>
        <begin position="140"/>
        <end position="142"/>
    </location>
    <ligand>
        <name>ATP</name>
        <dbReference type="ChEBI" id="CHEBI:30616"/>
        <note>ligand shared between dimeric partners</note>
    </ligand>
</feature>
<dbReference type="SUPFAM" id="SSF56042">
    <property type="entry name" value="PurM C-terminal domain-like"/>
    <property type="match status" value="1"/>
</dbReference>
<dbReference type="AlphaFoldDB" id="A0A5B8XND1"/>
<proteinExistence type="inferred from homology"/>
<evidence type="ECO:0000259" key="10">
    <source>
        <dbReference type="Pfam" id="PF00586"/>
    </source>
</evidence>
<keyword evidence="3 9" id="KW-0479">Metal-binding</keyword>
<dbReference type="CDD" id="cd02195">
    <property type="entry name" value="SelD"/>
    <property type="match status" value="1"/>
</dbReference>
<dbReference type="GO" id="GO:0005524">
    <property type="term" value="F:ATP binding"/>
    <property type="evidence" value="ECO:0007669"/>
    <property type="project" value="UniProtKB-UniRule"/>
</dbReference>
<comment type="cofactor">
    <cofactor evidence="9">
        <name>Mg(2+)</name>
        <dbReference type="ChEBI" id="CHEBI:18420"/>
    </cofactor>
    <text evidence="9">Binds 1 Mg(2+) ion per monomer.</text>
</comment>
<evidence type="ECO:0000256" key="5">
    <source>
        <dbReference type="ARBA" id="ARBA00022777"/>
    </source>
</evidence>
<name>A0A5B8XND1_9DELT</name>
<evidence type="ECO:0000256" key="8">
    <source>
        <dbReference type="ARBA" id="ARBA00023266"/>
    </source>
</evidence>
<evidence type="ECO:0000256" key="4">
    <source>
        <dbReference type="ARBA" id="ARBA00022741"/>
    </source>
</evidence>
<dbReference type="InterPro" id="IPR023061">
    <property type="entry name" value="SelD_I"/>
</dbReference>
<dbReference type="OrthoDB" id="9767928at2"/>
<comment type="similarity">
    <text evidence="1 9">Belongs to the selenophosphate synthase 1 family. Class I subfamily.</text>
</comment>
<dbReference type="PROSITE" id="PS51257">
    <property type="entry name" value="PROKAR_LIPOPROTEIN"/>
    <property type="match status" value="1"/>
</dbReference>
<gene>
    <name evidence="9 12" type="primary">selD</name>
    <name evidence="12" type="ORF">FRD01_05505</name>
</gene>
<feature type="binding site" description="in other chain" evidence="9">
    <location>
        <position position="20"/>
    </location>
    <ligand>
        <name>ATP</name>
        <dbReference type="ChEBI" id="CHEBI:30616"/>
        <note>ligand shared between dimeric partners</note>
    </ligand>
</feature>
<dbReference type="NCBIfam" id="TIGR00476">
    <property type="entry name" value="selD"/>
    <property type="match status" value="1"/>
</dbReference>
<keyword evidence="7 9" id="KW-0460">Magnesium</keyword>
<dbReference type="PIRSF" id="PIRSF036407">
    <property type="entry name" value="Selenphspht_syn"/>
    <property type="match status" value="1"/>
</dbReference>
<dbReference type="KEGG" id="bbae:FRD01_05505"/>
<evidence type="ECO:0000313" key="12">
    <source>
        <dbReference type="EMBL" id="QED26711.1"/>
    </source>
</evidence>
<dbReference type="PANTHER" id="PTHR10256">
    <property type="entry name" value="SELENIDE, WATER DIKINASE"/>
    <property type="match status" value="1"/>
</dbReference>
<dbReference type="InterPro" id="IPR016188">
    <property type="entry name" value="PurM-like_N"/>
</dbReference>
<comment type="catalytic activity">
    <reaction evidence="9">
        <text>hydrogenselenide + ATP + H2O = selenophosphate + AMP + phosphate + 2 H(+)</text>
        <dbReference type="Rhea" id="RHEA:18737"/>
        <dbReference type="ChEBI" id="CHEBI:15377"/>
        <dbReference type="ChEBI" id="CHEBI:15378"/>
        <dbReference type="ChEBI" id="CHEBI:16144"/>
        <dbReference type="ChEBI" id="CHEBI:29317"/>
        <dbReference type="ChEBI" id="CHEBI:30616"/>
        <dbReference type="ChEBI" id="CHEBI:43474"/>
        <dbReference type="ChEBI" id="CHEBI:456215"/>
        <dbReference type="EC" id="2.7.9.3"/>
    </reaction>
</comment>
<feature type="domain" description="PurM-like N-terminal" evidence="10">
    <location>
        <begin position="51"/>
        <end position="158"/>
    </location>
</feature>
<feature type="binding site" description="in other chain" evidence="9">
    <location>
        <position position="69"/>
    </location>
    <ligand>
        <name>ATP</name>
        <dbReference type="ChEBI" id="CHEBI:30616"/>
        <note>ligand shared between dimeric partners</note>
    </ligand>
</feature>
<dbReference type="GO" id="GO:0000287">
    <property type="term" value="F:magnesium ion binding"/>
    <property type="evidence" value="ECO:0007669"/>
    <property type="project" value="UniProtKB-UniRule"/>
</dbReference>
<dbReference type="GO" id="GO:0016260">
    <property type="term" value="P:selenocysteine biosynthetic process"/>
    <property type="evidence" value="ECO:0007669"/>
    <property type="project" value="InterPro"/>
</dbReference>
<dbReference type="Pfam" id="PF02769">
    <property type="entry name" value="AIRS_C"/>
    <property type="match status" value="1"/>
</dbReference>
<feature type="domain" description="PurM-like C-terminal" evidence="11">
    <location>
        <begin position="170"/>
        <end position="342"/>
    </location>
</feature>